<dbReference type="EMBL" id="KP027447">
    <property type="protein sequence ID" value="AJA42201.1"/>
    <property type="molecule type" value="Genomic_DNA"/>
</dbReference>
<dbReference type="RefSeq" id="YP_009214481.1">
    <property type="nucleotide sequence ID" value="NC_028962.1"/>
</dbReference>
<dbReference type="KEGG" id="vg:26640898"/>
<sequence length="169" mass="20175">MQALVKRPLSRNMWAIMREFKVLPTDPNFKNLDAYQIHFIIESMNLDNREMERRNKGYDSTVEDDDTSWYDESQEEFEPVPDFLDAEDLAKQAYDRLSESERIKMTERAEAEEDDEEAREIHKNKMAQIQKNIEELDKQVNNTSDNQEEYSQQSIEDALNEFDDDDLYM</sequence>
<evidence type="ECO:0000313" key="3">
    <source>
        <dbReference type="Proteomes" id="UP000032689"/>
    </source>
</evidence>
<reference evidence="2 3" key="1">
    <citation type="journal article" date="2015" name="Appl. Environ. Microbiol.">
        <title>Two Phages, phiIPLA-RODI and phiIPLA-C1C, Lyse Mono- and Dual-Species Staphylococcal Biofilms.</title>
        <authorList>
            <person name="Gutierrez D."/>
            <person name="Vandenheuvel D."/>
            <person name="Martinez B."/>
            <person name="Rodriguez A."/>
            <person name="Lavigne R."/>
            <person name="Garcia P."/>
        </authorList>
    </citation>
    <scope>NUCLEOTIDE SEQUENCE [LARGE SCALE GENOMIC DNA]</scope>
</reference>
<protein>
    <submittedName>
        <fullName evidence="2">Tail protein</fullName>
    </submittedName>
</protein>
<proteinExistence type="predicted"/>
<feature type="region of interest" description="Disordered" evidence="1">
    <location>
        <begin position="103"/>
        <end position="169"/>
    </location>
</feature>
<evidence type="ECO:0000256" key="1">
    <source>
        <dbReference type="SAM" id="MobiDB-lite"/>
    </source>
</evidence>
<evidence type="ECO:0000313" key="2">
    <source>
        <dbReference type="EMBL" id="AJA42201.1"/>
    </source>
</evidence>
<organism evidence="2 3">
    <name type="scientific">Staphylococcus phage vB_SepM_ phiIPLA-C1C</name>
    <dbReference type="NCBI Taxonomy" id="1572704"/>
    <lineage>
        <taxon>Viruses</taxon>
        <taxon>Duplodnaviria</taxon>
        <taxon>Heunggongvirae</taxon>
        <taxon>Uroviricota</taxon>
        <taxon>Caudoviricetes</taxon>
        <taxon>Herelleviridae</taxon>
        <taxon>Twortvirinae</taxon>
        <taxon>Sepunavirus</taxon>
        <taxon>Sepunavirus IPLAC1C</taxon>
    </lineage>
</organism>
<feature type="compositionally biased region" description="Polar residues" evidence="1">
    <location>
        <begin position="139"/>
        <end position="155"/>
    </location>
</feature>
<keyword evidence="3" id="KW-1185">Reference proteome</keyword>
<dbReference type="OrthoDB" id="10314at10239"/>
<dbReference type="GeneID" id="26640898"/>
<accession>A0A0D3MV55</accession>
<dbReference type="Proteomes" id="UP000032689">
    <property type="component" value="Segment"/>
</dbReference>
<name>A0A0D3MV55_9CAUD</name>
<feature type="compositionally biased region" description="Acidic residues" evidence="1">
    <location>
        <begin position="158"/>
        <end position="169"/>
    </location>
</feature>